<feature type="transmembrane region" description="Helical" evidence="2">
    <location>
        <begin position="46"/>
        <end position="68"/>
    </location>
</feature>
<dbReference type="OrthoDB" id="3358048at2759"/>
<proteinExistence type="predicted"/>
<name>C5FF84_ARTOC</name>
<feature type="compositionally biased region" description="Basic residues" evidence="1">
    <location>
        <begin position="1"/>
        <end position="10"/>
    </location>
</feature>
<dbReference type="VEuPathDB" id="FungiDB:MCYG_01356"/>
<feature type="transmembrane region" description="Helical" evidence="2">
    <location>
        <begin position="120"/>
        <end position="143"/>
    </location>
</feature>
<evidence type="ECO:0000256" key="1">
    <source>
        <dbReference type="SAM" id="MobiDB-lite"/>
    </source>
</evidence>
<dbReference type="HOGENOM" id="CLU_099932_1_0_1"/>
<evidence type="ECO:0000313" key="4">
    <source>
        <dbReference type="Proteomes" id="UP000002035"/>
    </source>
</evidence>
<keyword evidence="2" id="KW-0812">Transmembrane</keyword>
<gene>
    <name evidence="3" type="ORF">MCYG_01356</name>
</gene>
<evidence type="ECO:0000256" key="2">
    <source>
        <dbReference type="SAM" id="Phobius"/>
    </source>
</evidence>
<dbReference type="EMBL" id="DS995701">
    <property type="protein sequence ID" value="EEQ28468.1"/>
    <property type="molecule type" value="Genomic_DNA"/>
</dbReference>
<accession>C5FF84</accession>
<keyword evidence="4" id="KW-1185">Reference proteome</keyword>
<dbReference type="OMA" id="ILMAWAI"/>
<dbReference type="eggNOG" id="ENOG502S3VI">
    <property type="taxonomic scope" value="Eukaryota"/>
</dbReference>
<dbReference type="RefSeq" id="XP_002851252.1">
    <property type="nucleotide sequence ID" value="XM_002851206.1"/>
</dbReference>
<dbReference type="AlphaFoldDB" id="C5FF84"/>
<reference evidence="4" key="1">
    <citation type="journal article" date="2012" name="MBio">
        <title>Comparative genome analysis of Trichophyton rubrum and related dermatophytes reveals candidate genes involved in infection.</title>
        <authorList>
            <person name="Martinez D.A."/>
            <person name="Oliver B.G."/>
            <person name="Graeser Y."/>
            <person name="Goldberg J.M."/>
            <person name="Li W."/>
            <person name="Martinez-Rossi N.M."/>
            <person name="Monod M."/>
            <person name="Shelest E."/>
            <person name="Barton R.C."/>
            <person name="Birch E."/>
            <person name="Brakhage A.A."/>
            <person name="Chen Z."/>
            <person name="Gurr S.J."/>
            <person name="Heiman D."/>
            <person name="Heitman J."/>
            <person name="Kosti I."/>
            <person name="Rossi A."/>
            <person name="Saif S."/>
            <person name="Samalova M."/>
            <person name="Saunders C.W."/>
            <person name="Shea T."/>
            <person name="Summerbell R.C."/>
            <person name="Xu J."/>
            <person name="Young S."/>
            <person name="Zeng Q."/>
            <person name="Birren B.W."/>
            <person name="Cuomo C.A."/>
            <person name="White T.C."/>
        </authorList>
    </citation>
    <scope>NUCLEOTIDE SEQUENCE [LARGE SCALE GENOMIC DNA]</scope>
    <source>
        <strain evidence="4">ATCC MYA-4605 / CBS 113480</strain>
    </source>
</reference>
<sequence length="190" mass="21760">MPSTRLRKTFKYPDSQSDDDTRPELDEQEQEALIETLRKDNEAGNAFYQFFLSLIPCISSLIFIPAIISYKSVFYDRASALLSILSLLLTAYYTKYFPLPQRESRERHAISLSGEKEDPVNRFTVTVNAVLSLFLGLVGFLGFQRNPDNVYHILYVVPAVVLFTVVAARRTMVSVDLVELERLRYDYKGA</sequence>
<feature type="transmembrane region" description="Helical" evidence="2">
    <location>
        <begin position="80"/>
        <end position="99"/>
    </location>
</feature>
<feature type="region of interest" description="Disordered" evidence="1">
    <location>
        <begin position="1"/>
        <end position="25"/>
    </location>
</feature>
<organism evidence="3 4">
    <name type="scientific">Arthroderma otae (strain ATCC MYA-4605 / CBS 113480)</name>
    <name type="common">Microsporum canis</name>
    <dbReference type="NCBI Taxonomy" id="554155"/>
    <lineage>
        <taxon>Eukaryota</taxon>
        <taxon>Fungi</taxon>
        <taxon>Dikarya</taxon>
        <taxon>Ascomycota</taxon>
        <taxon>Pezizomycotina</taxon>
        <taxon>Eurotiomycetes</taxon>
        <taxon>Eurotiomycetidae</taxon>
        <taxon>Onygenales</taxon>
        <taxon>Arthrodermataceae</taxon>
        <taxon>Microsporum</taxon>
    </lineage>
</organism>
<protein>
    <submittedName>
        <fullName evidence="3">Uncharacterized protein</fullName>
    </submittedName>
</protein>
<dbReference type="GeneID" id="9228873"/>
<feature type="transmembrane region" description="Helical" evidence="2">
    <location>
        <begin position="149"/>
        <end position="168"/>
    </location>
</feature>
<keyword evidence="2" id="KW-1133">Transmembrane helix</keyword>
<dbReference type="Proteomes" id="UP000002035">
    <property type="component" value="Unassembled WGS sequence"/>
</dbReference>
<keyword evidence="2" id="KW-0472">Membrane</keyword>
<evidence type="ECO:0000313" key="3">
    <source>
        <dbReference type="EMBL" id="EEQ28468.1"/>
    </source>
</evidence>